<feature type="region of interest" description="Disordered" evidence="1">
    <location>
        <begin position="1"/>
        <end position="93"/>
    </location>
</feature>
<proteinExistence type="predicted"/>
<feature type="compositionally biased region" description="Polar residues" evidence="1">
    <location>
        <begin position="78"/>
        <end position="90"/>
    </location>
</feature>
<feature type="compositionally biased region" description="Low complexity" evidence="1">
    <location>
        <begin position="650"/>
        <end position="659"/>
    </location>
</feature>
<name>A0AAN6MSY9_9PEZI</name>
<feature type="region of interest" description="Disordered" evidence="1">
    <location>
        <begin position="283"/>
        <end position="332"/>
    </location>
</feature>
<evidence type="ECO:0000313" key="3">
    <source>
        <dbReference type="Proteomes" id="UP001303889"/>
    </source>
</evidence>
<accession>A0AAN6MSY9</accession>
<dbReference type="Proteomes" id="UP001303889">
    <property type="component" value="Unassembled WGS sequence"/>
</dbReference>
<reference evidence="2" key="2">
    <citation type="submission" date="2023-05" db="EMBL/GenBank/DDBJ databases">
        <authorList>
            <consortium name="Lawrence Berkeley National Laboratory"/>
            <person name="Steindorff A."/>
            <person name="Hensen N."/>
            <person name="Bonometti L."/>
            <person name="Westerberg I."/>
            <person name="Brannstrom I.O."/>
            <person name="Guillou S."/>
            <person name="Cros-Aarteil S."/>
            <person name="Calhoun S."/>
            <person name="Haridas S."/>
            <person name="Kuo A."/>
            <person name="Mondo S."/>
            <person name="Pangilinan J."/>
            <person name="Riley R."/>
            <person name="Labutti K."/>
            <person name="Andreopoulos B."/>
            <person name="Lipzen A."/>
            <person name="Chen C."/>
            <person name="Yanf M."/>
            <person name="Daum C."/>
            <person name="Ng V."/>
            <person name="Clum A."/>
            <person name="Ohm R."/>
            <person name="Martin F."/>
            <person name="Silar P."/>
            <person name="Natvig D."/>
            <person name="Lalanne C."/>
            <person name="Gautier V."/>
            <person name="Ament-Velasquez S.L."/>
            <person name="Kruys A."/>
            <person name="Hutchinson M.I."/>
            <person name="Powell A.J."/>
            <person name="Barry K."/>
            <person name="Miller A.N."/>
            <person name="Grigoriev I.V."/>
            <person name="Debuchy R."/>
            <person name="Gladieux P."/>
            <person name="Thoren M.H."/>
            <person name="Johannesson H."/>
        </authorList>
    </citation>
    <scope>NUCLEOTIDE SEQUENCE</scope>
    <source>
        <strain evidence="2">CBS 103.79</strain>
    </source>
</reference>
<protein>
    <submittedName>
        <fullName evidence="2">Uncharacterized protein</fullName>
    </submittedName>
</protein>
<gene>
    <name evidence="2" type="ORF">C8A05DRAFT_41262</name>
</gene>
<feature type="region of interest" description="Disordered" evidence="1">
    <location>
        <begin position="636"/>
        <end position="659"/>
    </location>
</feature>
<feature type="compositionally biased region" description="Polar residues" evidence="1">
    <location>
        <begin position="287"/>
        <end position="307"/>
    </location>
</feature>
<evidence type="ECO:0000313" key="2">
    <source>
        <dbReference type="EMBL" id="KAK3905876.1"/>
    </source>
</evidence>
<organism evidence="2 3">
    <name type="scientific">Staphylotrichum tortipilum</name>
    <dbReference type="NCBI Taxonomy" id="2831512"/>
    <lineage>
        <taxon>Eukaryota</taxon>
        <taxon>Fungi</taxon>
        <taxon>Dikarya</taxon>
        <taxon>Ascomycota</taxon>
        <taxon>Pezizomycotina</taxon>
        <taxon>Sordariomycetes</taxon>
        <taxon>Sordariomycetidae</taxon>
        <taxon>Sordariales</taxon>
        <taxon>Chaetomiaceae</taxon>
        <taxon>Staphylotrichum</taxon>
    </lineage>
</organism>
<sequence>MARKKNQRAQAQQADPEAASQLKKPLTSRPQAQSQPKEKAKKPAKTQHKPAVEDTNIAGAKTKLDSSPAKEAPEKQQAPPTSRGPSSGQIASPRESSILGIDETQIAPVDQLPGLLGLLQVAELRNIIINLLVPSIGDLTALALTCKRVAVCMKGSFERWDTRSANFPTDKFVTKKDDHGRILQEGGTRSKILVVSPASAELVDSEKPYMTDFTTTIKLCEAMAEIPLSFKTIVLDNLPFLTVGLFEQMVKTMPNLEAVTITRCVLLDVTKLKPLLEVVKRHPRGLQSHSPDTASRSPDACSSTDPAISSPGPARKACNQNTGAEQAKPKKPARHISLDFAPFFFRGPCSADRQGCYGVTHNEPTFHTPKAVFALILSCWPLAQEVKMDLVSDSSSFWGFVRQLPGPDALWAIKAREALVTREVDMAAKALKTPSDSIDDKFADDLTAALTGDNHKHTSIPVRMTRYLPSGHERVGKYWRCSFECGGCKTRLPMSLFPLRIDTCWACKMGQYVINMDDSHLRLWMESAMDKWLSGMITEKDEENKEDEDGEEDGLPKLLRNSDSLAEAFEEVRCADWVREHYLFSWKPPQVPKPDPTAWVATPPPSYCPPPPKSLDVTRASLARWRAQQEPTAVFDYRHGGPQRHDPCKSPLASSDDSAPAEASKFFNRRWEWTLKTDELFKKLWNEEFNRKLQKLPVVRRNEANRNRWAKLDAALIVARTTSVGRMKMRRAERHLQNKADREVHRWWQPRKLPFNKDEPFPDPGVDRKAYNALRQEHQWNSSGYGHVPDGFW</sequence>
<evidence type="ECO:0000256" key="1">
    <source>
        <dbReference type="SAM" id="MobiDB-lite"/>
    </source>
</evidence>
<feature type="compositionally biased region" description="Basic and acidic residues" evidence="1">
    <location>
        <begin position="636"/>
        <end position="648"/>
    </location>
</feature>
<reference evidence="2" key="1">
    <citation type="journal article" date="2023" name="Mol. Phylogenet. Evol.">
        <title>Genome-scale phylogeny and comparative genomics of the fungal order Sordariales.</title>
        <authorList>
            <person name="Hensen N."/>
            <person name="Bonometti L."/>
            <person name="Westerberg I."/>
            <person name="Brannstrom I.O."/>
            <person name="Guillou S."/>
            <person name="Cros-Aarteil S."/>
            <person name="Calhoun S."/>
            <person name="Haridas S."/>
            <person name="Kuo A."/>
            <person name="Mondo S."/>
            <person name="Pangilinan J."/>
            <person name="Riley R."/>
            <person name="LaButti K."/>
            <person name="Andreopoulos B."/>
            <person name="Lipzen A."/>
            <person name="Chen C."/>
            <person name="Yan M."/>
            <person name="Daum C."/>
            <person name="Ng V."/>
            <person name="Clum A."/>
            <person name="Steindorff A."/>
            <person name="Ohm R.A."/>
            <person name="Martin F."/>
            <person name="Silar P."/>
            <person name="Natvig D.O."/>
            <person name="Lalanne C."/>
            <person name="Gautier V."/>
            <person name="Ament-Velasquez S.L."/>
            <person name="Kruys A."/>
            <person name="Hutchinson M.I."/>
            <person name="Powell A.J."/>
            <person name="Barry K."/>
            <person name="Miller A.N."/>
            <person name="Grigoriev I.V."/>
            <person name="Debuchy R."/>
            <person name="Gladieux P."/>
            <person name="Hiltunen Thoren M."/>
            <person name="Johannesson H."/>
        </authorList>
    </citation>
    <scope>NUCLEOTIDE SEQUENCE</scope>
    <source>
        <strain evidence="2">CBS 103.79</strain>
    </source>
</reference>
<dbReference type="EMBL" id="MU855343">
    <property type="protein sequence ID" value="KAK3905876.1"/>
    <property type="molecule type" value="Genomic_DNA"/>
</dbReference>
<comment type="caution">
    <text evidence="2">The sequence shown here is derived from an EMBL/GenBank/DDBJ whole genome shotgun (WGS) entry which is preliminary data.</text>
</comment>
<dbReference type="AlphaFoldDB" id="A0AAN6MSY9"/>
<feature type="compositionally biased region" description="Basic residues" evidence="1">
    <location>
        <begin position="39"/>
        <end position="48"/>
    </location>
</feature>
<keyword evidence="3" id="KW-1185">Reference proteome</keyword>